<feature type="binding site" evidence="13">
    <location>
        <position position="10"/>
    </location>
    <ligand>
        <name>Mg(2+)</name>
        <dbReference type="ChEBI" id="CHEBI:18420"/>
        <label>1</label>
    </ligand>
</feature>
<dbReference type="NCBIfam" id="NF000711">
    <property type="entry name" value="PRK00039.2-1"/>
    <property type="match status" value="1"/>
</dbReference>
<dbReference type="NCBIfam" id="TIGR00228">
    <property type="entry name" value="ruvC"/>
    <property type="match status" value="1"/>
</dbReference>
<evidence type="ECO:0000256" key="6">
    <source>
        <dbReference type="ARBA" id="ARBA00022763"/>
    </source>
</evidence>
<dbReference type="EC" id="3.1.21.10" evidence="13 14"/>
<dbReference type="Gene3D" id="3.30.420.10">
    <property type="entry name" value="Ribonuclease H-like superfamily/Ribonuclease H"/>
    <property type="match status" value="1"/>
</dbReference>
<dbReference type="FunFam" id="3.30.420.10:FF:000002">
    <property type="entry name" value="Crossover junction endodeoxyribonuclease RuvC"/>
    <property type="match status" value="1"/>
</dbReference>
<keyword evidence="8 13" id="KW-0460">Magnesium</keyword>
<dbReference type="InterPro" id="IPR002176">
    <property type="entry name" value="X-over_junc_endoDNase_RuvC"/>
</dbReference>
<dbReference type="CDD" id="cd16962">
    <property type="entry name" value="RuvC"/>
    <property type="match status" value="1"/>
</dbReference>
<comment type="similarity">
    <text evidence="1 13">Belongs to the RuvC family.</text>
</comment>
<keyword evidence="9 13" id="KW-0238">DNA-binding</keyword>
<feature type="active site" evidence="13">
    <location>
        <position position="10"/>
    </location>
</feature>
<dbReference type="InterPro" id="IPR036397">
    <property type="entry name" value="RNaseH_sf"/>
</dbReference>
<evidence type="ECO:0000256" key="12">
    <source>
        <dbReference type="ARBA" id="ARBA00029354"/>
    </source>
</evidence>
<keyword evidence="7 13" id="KW-0378">Hydrolase</keyword>
<evidence type="ECO:0000256" key="1">
    <source>
        <dbReference type="ARBA" id="ARBA00009518"/>
    </source>
</evidence>
<proteinExistence type="inferred from homology"/>
<organism evidence="15">
    <name type="scientific">Caldithrix abyssi</name>
    <dbReference type="NCBI Taxonomy" id="187145"/>
    <lineage>
        <taxon>Bacteria</taxon>
        <taxon>Pseudomonadati</taxon>
        <taxon>Calditrichota</taxon>
        <taxon>Calditrichia</taxon>
        <taxon>Calditrichales</taxon>
        <taxon>Calditrichaceae</taxon>
        <taxon>Caldithrix</taxon>
    </lineage>
</organism>
<name>A0A7V5UDZ0_CALAY</name>
<dbReference type="Pfam" id="PF02075">
    <property type="entry name" value="RuvC"/>
    <property type="match status" value="1"/>
</dbReference>
<keyword evidence="10 13" id="KW-0233">DNA recombination</keyword>
<dbReference type="GO" id="GO:0003677">
    <property type="term" value="F:DNA binding"/>
    <property type="evidence" value="ECO:0007669"/>
    <property type="project" value="UniProtKB-KW"/>
</dbReference>
<dbReference type="GO" id="GO:0006281">
    <property type="term" value="P:DNA repair"/>
    <property type="evidence" value="ECO:0007669"/>
    <property type="project" value="UniProtKB-UniRule"/>
</dbReference>
<dbReference type="HAMAP" id="MF_00034">
    <property type="entry name" value="RuvC"/>
    <property type="match status" value="1"/>
</dbReference>
<gene>
    <name evidence="13 15" type="primary">ruvC</name>
    <name evidence="15" type="ORF">ENJ89_00465</name>
</gene>
<comment type="catalytic activity">
    <reaction evidence="12 13">
        <text>Endonucleolytic cleavage at a junction such as a reciprocal single-stranded crossover between two homologous DNA duplexes (Holliday junction).</text>
        <dbReference type="EC" id="3.1.21.10"/>
    </reaction>
</comment>
<protein>
    <recommendedName>
        <fullName evidence="13 14">Crossover junction endodeoxyribonuclease RuvC</fullName>
        <ecNumber evidence="13 14">3.1.21.10</ecNumber>
    </recommendedName>
    <alternativeName>
        <fullName evidence="13">Holliday junction nuclease RuvC</fullName>
    </alternativeName>
    <alternativeName>
        <fullName evidence="13">Holliday junction resolvase RuvC</fullName>
    </alternativeName>
</protein>
<accession>A0A7V5UDZ0</accession>
<feature type="active site" evidence="13">
    <location>
        <position position="71"/>
    </location>
</feature>
<evidence type="ECO:0000256" key="2">
    <source>
        <dbReference type="ARBA" id="ARBA00022490"/>
    </source>
</evidence>
<feature type="active site" evidence="13">
    <location>
        <position position="144"/>
    </location>
</feature>
<evidence type="ECO:0000256" key="8">
    <source>
        <dbReference type="ARBA" id="ARBA00022842"/>
    </source>
</evidence>
<dbReference type="AlphaFoldDB" id="A0A7V5UDZ0"/>
<dbReference type="PROSITE" id="PS01321">
    <property type="entry name" value="RUVC"/>
    <property type="match status" value="1"/>
</dbReference>
<keyword evidence="6 13" id="KW-0227">DNA damage</keyword>
<feature type="binding site" evidence="13">
    <location>
        <position position="71"/>
    </location>
    <ligand>
        <name>Mg(2+)</name>
        <dbReference type="ChEBI" id="CHEBI:18420"/>
        <label>2</label>
    </ligand>
</feature>
<keyword evidence="2 13" id="KW-0963">Cytoplasm</keyword>
<dbReference type="SUPFAM" id="SSF53098">
    <property type="entry name" value="Ribonuclease H-like"/>
    <property type="match status" value="1"/>
</dbReference>
<comment type="subunit">
    <text evidence="13">Homodimer which binds Holliday junction (HJ) DNA. The HJ becomes 2-fold symmetrical on binding to RuvC with unstacked arms; it has a different conformation from HJ DNA in complex with RuvA. In the full resolvosome a probable DNA-RuvA(4)-RuvB(12)-RuvC(2) complex forms which resolves the HJ.</text>
</comment>
<keyword evidence="3 13" id="KW-0540">Nuclease</keyword>
<comment type="function">
    <text evidence="13">The RuvA-RuvB-RuvC complex processes Holliday junction (HJ) DNA during genetic recombination and DNA repair. Endonuclease that resolves HJ intermediates. Cleaves cruciform DNA by making single-stranded nicks across the HJ at symmetrical positions within the homologous arms, yielding a 5'-phosphate and a 3'-hydroxyl group; requires a central core of homology in the junction. The consensus cleavage sequence is 5'-(A/T)TT(C/G)-3'. Cleavage occurs on the 3'-side of the TT dinucleotide at the point of strand exchange. HJ branch migration catalyzed by RuvA-RuvB allows RuvC to scan DNA until it finds its consensus sequence, where it cleaves and resolves the cruciform DNA.</text>
</comment>
<dbReference type="PANTHER" id="PTHR30194">
    <property type="entry name" value="CROSSOVER JUNCTION ENDODEOXYRIBONUCLEASE RUVC"/>
    <property type="match status" value="1"/>
</dbReference>
<dbReference type="InterPro" id="IPR012337">
    <property type="entry name" value="RNaseH-like_sf"/>
</dbReference>
<evidence type="ECO:0000256" key="3">
    <source>
        <dbReference type="ARBA" id="ARBA00022722"/>
    </source>
</evidence>
<dbReference type="GO" id="GO:0005737">
    <property type="term" value="C:cytoplasm"/>
    <property type="evidence" value="ECO:0007669"/>
    <property type="project" value="UniProtKB-SubCell"/>
</dbReference>
<keyword evidence="4 13" id="KW-0479">Metal-binding</keyword>
<evidence type="ECO:0000313" key="15">
    <source>
        <dbReference type="EMBL" id="HHJ51639.1"/>
    </source>
</evidence>
<evidence type="ECO:0000256" key="11">
    <source>
        <dbReference type="ARBA" id="ARBA00023204"/>
    </source>
</evidence>
<keyword evidence="11 13" id="KW-0234">DNA repair</keyword>
<dbReference type="Proteomes" id="UP000886124">
    <property type="component" value="Unassembled WGS sequence"/>
</dbReference>
<evidence type="ECO:0000256" key="5">
    <source>
        <dbReference type="ARBA" id="ARBA00022759"/>
    </source>
</evidence>
<comment type="subcellular location">
    <subcellularLocation>
        <location evidence="13">Cytoplasm</location>
    </subcellularLocation>
</comment>
<dbReference type="GO" id="GO:0006310">
    <property type="term" value="P:DNA recombination"/>
    <property type="evidence" value="ECO:0007669"/>
    <property type="project" value="UniProtKB-UniRule"/>
</dbReference>
<evidence type="ECO:0000256" key="13">
    <source>
        <dbReference type="HAMAP-Rule" id="MF_00034"/>
    </source>
</evidence>
<evidence type="ECO:0000256" key="4">
    <source>
        <dbReference type="ARBA" id="ARBA00022723"/>
    </source>
</evidence>
<dbReference type="EMBL" id="DROD01000028">
    <property type="protein sequence ID" value="HHJ51639.1"/>
    <property type="molecule type" value="Genomic_DNA"/>
</dbReference>
<feature type="binding site" evidence="13">
    <location>
        <position position="144"/>
    </location>
    <ligand>
        <name>Mg(2+)</name>
        <dbReference type="ChEBI" id="CHEBI:18420"/>
        <label>1</label>
    </ligand>
</feature>
<evidence type="ECO:0000256" key="9">
    <source>
        <dbReference type="ARBA" id="ARBA00023125"/>
    </source>
</evidence>
<evidence type="ECO:0000256" key="14">
    <source>
        <dbReference type="NCBIfam" id="TIGR00228"/>
    </source>
</evidence>
<dbReference type="PRINTS" id="PR00696">
    <property type="entry name" value="RSOLVASERUVC"/>
</dbReference>
<dbReference type="GO" id="GO:0000287">
    <property type="term" value="F:magnesium ion binding"/>
    <property type="evidence" value="ECO:0007669"/>
    <property type="project" value="UniProtKB-UniRule"/>
</dbReference>
<reference evidence="15" key="1">
    <citation type="journal article" date="2020" name="mSystems">
        <title>Genome- and Community-Level Interaction Insights into Carbon Utilization and Element Cycling Functions of Hydrothermarchaeota in Hydrothermal Sediment.</title>
        <authorList>
            <person name="Zhou Z."/>
            <person name="Liu Y."/>
            <person name="Xu W."/>
            <person name="Pan J."/>
            <person name="Luo Z.H."/>
            <person name="Li M."/>
        </authorList>
    </citation>
    <scope>NUCLEOTIDE SEQUENCE [LARGE SCALE GENOMIC DNA]</scope>
    <source>
        <strain evidence="15">HyVt-527</strain>
    </source>
</reference>
<evidence type="ECO:0000256" key="7">
    <source>
        <dbReference type="ARBA" id="ARBA00022801"/>
    </source>
</evidence>
<keyword evidence="5 13" id="KW-0255">Endonuclease</keyword>
<evidence type="ECO:0000256" key="10">
    <source>
        <dbReference type="ARBA" id="ARBA00023172"/>
    </source>
</evidence>
<sequence>MSPYRIIGIDPGLNVTGYGIIELEGDASPQLYRYGHIKTNGRKTLSERIFQIYSTLNELILEHHPQVMAIEDIFYAENVKTAIVMGHARGAAMVAGMNNGLNVYEYTAREVKMSVVGNGAASKAQVKFMVQRLLNQREAIKPDDASDALAVAICHWHRQEHERRIGS</sequence>
<dbReference type="GO" id="GO:0048476">
    <property type="term" value="C:Holliday junction resolvase complex"/>
    <property type="evidence" value="ECO:0007669"/>
    <property type="project" value="UniProtKB-UniRule"/>
</dbReference>
<comment type="caution">
    <text evidence="15">The sequence shown here is derived from an EMBL/GenBank/DDBJ whole genome shotgun (WGS) entry which is preliminary data.</text>
</comment>
<dbReference type="InterPro" id="IPR020563">
    <property type="entry name" value="X-over_junc_endoDNase_Mg_BS"/>
</dbReference>
<dbReference type="PANTHER" id="PTHR30194:SF3">
    <property type="entry name" value="CROSSOVER JUNCTION ENDODEOXYRIBONUCLEASE RUVC"/>
    <property type="match status" value="1"/>
</dbReference>
<comment type="cofactor">
    <cofactor evidence="13">
        <name>Mg(2+)</name>
        <dbReference type="ChEBI" id="CHEBI:18420"/>
    </cofactor>
    <text evidence="13">Binds 2 Mg(2+) ion per subunit.</text>
</comment>
<dbReference type="GO" id="GO:0008821">
    <property type="term" value="F:crossover junction DNA endonuclease activity"/>
    <property type="evidence" value="ECO:0007669"/>
    <property type="project" value="UniProtKB-UniRule"/>
</dbReference>